<name>A0AAQ3NVT9_VIGMU</name>
<dbReference type="PANTHER" id="PTHR31232">
    <property type="match status" value="1"/>
</dbReference>
<organism evidence="7 8">
    <name type="scientific">Vigna mungo</name>
    <name type="common">Black gram</name>
    <name type="synonym">Phaseolus mungo</name>
    <dbReference type="NCBI Taxonomy" id="3915"/>
    <lineage>
        <taxon>Eukaryota</taxon>
        <taxon>Viridiplantae</taxon>
        <taxon>Streptophyta</taxon>
        <taxon>Embryophyta</taxon>
        <taxon>Tracheophyta</taxon>
        <taxon>Spermatophyta</taxon>
        <taxon>Magnoliopsida</taxon>
        <taxon>eudicotyledons</taxon>
        <taxon>Gunneridae</taxon>
        <taxon>Pentapetalae</taxon>
        <taxon>rosids</taxon>
        <taxon>fabids</taxon>
        <taxon>Fabales</taxon>
        <taxon>Fabaceae</taxon>
        <taxon>Papilionoideae</taxon>
        <taxon>50 kb inversion clade</taxon>
        <taxon>NPAAA clade</taxon>
        <taxon>indigoferoid/millettioid clade</taxon>
        <taxon>Phaseoleae</taxon>
        <taxon>Vigna</taxon>
    </lineage>
</organism>
<evidence type="ECO:0000256" key="2">
    <source>
        <dbReference type="ARBA" id="ARBA00005581"/>
    </source>
</evidence>
<keyword evidence="8" id="KW-1185">Reference proteome</keyword>
<dbReference type="PANTHER" id="PTHR31232:SF43">
    <property type="entry name" value="S-PROTEIN HOMOLOG 29-RELATED"/>
    <property type="match status" value="1"/>
</dbReference>
<comment type="subcellular location">
    <subcellularLocation>
        <location evidence="1 6">Secreted</location>
    </subcellularLocation>
</comment>
<dbReference type="GO" id="GO:0060320">
    <property type="term" value="P:rejection of self pollen"/>
    <property type="evidence" value="ECO:0007669"/>
    <property type="project" value="UniProtKB-KW"/>
</dbReference>
<evidence type="ECO:0000256" key="6">
    <source>
        <dbReference type="RuleBase" id="RU367044"/>
    </source>
</evidence>
<evidence type="ECO:0000313" key="8">
    <source>
        <dbReference type="Proteomes" id="UP001374535"/>
    </source>
</evidence>
<dbReference type="Pfam" id="PF05938">
    <property type="entry name" value="Self-incomp_S1"/>
    <property type="match status" value="1"/>
</dbReference>
<protein>
    <recommendedName>
        <fullName evidence="6">S-protein homolog</fullName>
    </recommendedName>
</protein>
<comment type="similarity">
    <text evidence="2 6">Belongs to the plant self-incompatibility (S1) protein family.</text>
</comment>
<evidence type="ECO:0000256" key="5">
    <source>
        <dbReference type="ARBA" id="ARBA00022729"/>
    </source>
</evidence>
<reference evidence="7 8" key="1">
    <citation type="journal article" date="2023" name="Life. Sci Alliance">
        <title>Evolutionary insights into 3D genome organization and epigenetic landscape of Vigna mungo.</title>
        <authorList>
            <person name="Junaid A."/>
            <person name="Singh B."/>
            <person name="Bhatia S."/>
        </authorList>
    </citation>
    <scope>NUCLEOTIDE SEQUENCE [LARGE SCALE GENOMIC DNA]</scope>
    <source>
        <strain evidence="7">Urdbean</strain>
    </source>
</reference>
<feature type="signal peptide" evidence="6">
    <location>
        <begin position="1"/>
        <end position="27"/>
    </location>
</feature>
<sequence length="152" mass="17817">MMDSISKMMRTICWLLILASELRGSESTDQFLPHKVAVKITNMLTLKELTLHCRDKDHDLGLFTLNVGESFIFHVMPNFFLDKTLYYCRFIWKGANHRFDIYVQHRDHICNNNACSWQIFEKRPCDVSFGVLARKCYVWPGSSPQTNNTLYS</sequence>
<dbReference type="InterPro" id="IPR010264">
    <property type="entry name" value="Self-incomp_S1"/>
</dbReference>
<dbReference type="GO" id="GO:0005576">
    <property type="term" value="C:extracellular region"/>
    <property type="evidence" value="ECO:0007669"/>
    <property type="project" value="UniProtKB-SubCell"/>
</dbReference>
<dbReference type="Proteomes" id="UP001374535">
    <property type="component" value="Chromosome 4"/>
</dbReference>
<keyword evidence="3 6" id="KW-0713">Self-incompatibility</keyword>
<evidence type="ECO:0000256" key="1">
    <source>
        <dbReference type="ARBA" id="ARBA00004613"/>
    </source>
</evidence>
<evidence type="ECO:0000313" key="7">
    <source>
        <dbReference type="EMBL" id="WVZ15712.1"/>
    </source>
</evidence>
<evidence type="ECO:0000256" key="3">
    <source>
        <dbReference type="ARBA" id="ARBA00022471"/>
    </source>
</evidence>
<gene>
    <name evidence="7" type="ORF">V8G54_013278</name>
</gene>
<evidence type="ECO:0000256" key="4">
    <source>
        <dbReference type="ARBA" id="ARBA00022525"/>
    </source>
</evidence>
<keyword evidence="4 6" id="KW-0964">Secreted</keyword>
<dbReference type="AlphaFoldDB" id="A0AAQ3NVT9"/>
<feature type="chain" id="PRO_5042672781" description="S-protein homolog" evidence="6">
    <location>
        <begin position="28"/>
        <end position="152"/>
    </location>
</feature>
<accession>A0AAQ3NVT9</accession>
<dbReference type="EMBL" id="CP144697">
    <property type="protein sequence ID" value="WVZ15712.1"/>
    <property type="molecule type" value="Genomic_DNA"/>
</dbReference>
<proteinExistence type="inferred from homology"/>
<keyword evidence="5 6" id="KW-0732">Signal</keyword>